<dbReference type="GO" id="GO:0016705">
    <property type="term" value="F:oxidoreductase activity, acting on paired donors, with incorporation or reduction of molecular oxygen"/>
    <property type="evidence" value="ECO:0007669"/>
    <property type="project" value="InterPro"/>
</dbReference>
<evidence type="ECO:0000313" key="2">
    <source>
        <dbReference type="Proteomes" id="UP000270471"/>
    </source>
</evidence>
<dbReference type="EMBL" id="PENI01000014">
    <property type="protein sequence ID" value="RMB83732.1"/>
    <property type="molecule type" value="Genomic_DNA"/>
</dbReference>
<keyword evidence="2" id="KW-1185">Reference proteome</keyword>
<dbReference type="AlphaFoldDB" id="A0A3M0I631"/>
<reference evidence="1 2" key="1">
    <citation type="submission" date="2017-11" db="EMBL/GenBank/DDBJ databases">
        <title>Draft genome of actinobacteria isolated from guarana (Paullinia cupana (Mart.) Ducke.</title>
        <authorList>
            <person name="Siqueira K.A."/>
            <person name="Liotti R.G."/>
            <person name="Mendes T.A.O."/>
            <person name="Soares M.A."/>
        </authorList>
    </citation>
    <scope>NUCLEOTIDE SEQUENCE [LARGE SCALE GENOMIC DNA]</scope>
    <source>
        <strain evidence="1 2">193</strain>
    </source>
</reference>
<dbReference type="SUPFAM" id="SSF48264">
    <property type="entry name" value="Cytochrome P450"/>
    <property type="match status" value="1"/>
</dbReference>
<proteinExistence type="predicted"/>
<dbReference type="GO" id="GO:0005506">
    <property type="term" value="F:iron ion binding"/>
    <property type="evidence" value="ECO:0007669"/>
    <property type="project" value="InterPro"/>
</dbReference>
<evidence type="ECO:0000313" key="1">
    <source>
        <dbReference type="EMBL" id="RMB83732.1"/>
    </source>
</evidence>
<gene>
    <name evidence="1" type="ORF">CTZ28_21660</name>
</gene>
<dbReference type="Proteomes" id="UP000270471">
    <property type="component" value="Unassembled WGS sequence"/>
</dbReference>
<dbReference type="Gene3D" id="1.10.630.10">
    <property type="entry name" value="Cytochrome P450"/>
    <property type="match status" value="1"/>
</dbReference>
<protein>
    <submittedName>
        <fullName evidence="1">Uncharacterized protein</fullName>
    </submittedName>
</protein>
<dbReference type="RefSeq" id="WP_121891356.1">
    <property type="nucleotide sequence ID" value="NZ_PENI01000014.1"/>
</dbReference>
<comment type="caution">
    <text evidence="1">The sequence shown here is derived from an EMBL/GenBank/DDBJ whole genome shotgun (WGS) entry which is preliminary data.</text>
</comment>
<dbReference type="OrthoDB" id="3599725at2"/>
<accession>A0A3M0I631</accession>
<sequence length="84" mass="9723">MRFHREQTKPHLAFGLGTHRRIGLHLARLELHIAFRELRRRISAFRLDPSQTIDEYLGFTWGLGNVRLLFEPGLRESTGSAQVA</sequence>
<dbReference type="GO" id="GO:0020037">
    <property type="term" value="F:heme binding"/>
    <property type="evidence" value="ECO:0007669"/>
    <property type="project" value="InterPro"/>
</dbReference>
<organism evidence="1 2">
    <name type="scientific">Streptomyces shenzhenensis</name>
    <dbReference type="NCBI Taxonomy" id="943815"/>
    <lineage>
        <taxon>Bacteria</taxon>
        <taxon>Bacillati</taxon>
        <taxon>Actinomycetota</taxon>
        <taxon>Actinomycetes</taxon>
        <taxon>Kitasatosporales</taxon>
        <taxon>Streptomycetaceae</taxon>
        <taxon>Streptomyces</taxon>
    </lineage>
</organism>
<dbReference type="GO" id="GO:0004497">
    <property type="term" value="F:monooxygenase activity"/>
    <property type="evidence" value="ECO:0007669"/>
    <property type="project" value="InterPro"/>
</dbReference>
<dbReference type="InterPro" id="IPR036396">
    <property type="entry name" value="Cyt_P450_sf"/>
</dbReference>
<name>A0A3M0I631_9ACTN</name>